<organism evidence="1">
    <name type="scientific">Mucor ambiguus</name>
    <dbReference type="NCBI Taxonomy" id="91626"/>
    <lineage>
        <taxon>Eukaryota</taxon>
        <taxon>Fungi</taxon>
        <taxon>Fungi incertae sedis</taxon>
        <taxon>Mucoromycota</taxon>
        <taxon>Mucoromycotina</taxon>
        <taxon>Mucoromycetes</taxon>
        <taxon>Mucorales</taxon>
        <taxon>Mucorineae</taxon>
        <taxon>Mucoraceae</taxon>
        <taxon>Mucor</taxon>
    </lineage>
</organism>
<accession>A0A0C9M0D1</accession>
<dbReference type="OrthoDB" id="3691720at2759"/>
<proteinExistence type="predicted"/>
<sequence>MREQFPLKKVSFDMTINKSQALLLTKVNLDLKSSVFMHGQLYVVMSRVTSAQGMTIFLPTNNPQTENGVYSEVLYRETT</sequence>
<reference evidence="1" key="1">
    <citation type="submission" date="2014-09" db="EMBL/GenBank/DDBJ databases">
        <title>Draft genome sequence of an oleaginous Mucoromycotina fungus Mucor ambiguus NBRC6742.</title>
        <authorList>
            <person name="Takeda I."/>
            <person name="Yamane N."/>
            <person name="Morita T."/>
            <person name="Tamano K."/>
            <person name="Machida M."/>
            <person name="Baker S."/>
            <person name="Koike H."/>
        </authorList>
    </citation>
    <scope>NUCLEOTIDE SEQUENCE</scope>
    <source>
        <strain evidence="1">NBRC 6742</strain>
    </source>
</reference>
<dbReference type="AlphaFoldDB" id="A0A0C9M0D1"/>
<evidence type="ECO:0000313" key="1">
    <source>
        <dbReference type="EMBL" id="GAN01496.1"/>
    </source>
</evidence>
<dbReference type="Proteomes" id="UP000053815">
    <property type="component" value="Unassembled WGS sequence"/>
</dbReference>
<dbReference type="EMBL" id="DF836297">
    <property type="protein sequence ID" value="GAN01496.1"/>
    <property type="molecule type" value="Genomic_DNA"/>
</dbReference>
<evidence type="ECO:0000313" key="2">
    <source>
        <dbReference type="Proteomes" id="UP000053815"/>
    </source>
</evidence>
<keyword evidence="2" id="KW-1185">Reference proteome</keyword>
<gene>
    <name evidence="1" type="ORF">MAM1_0008d00929</name>
</gene>
<name>A0A0C9M0D1_9FUNG</name>
<protein>
    <submittedName>
        <fullName evidence="1">DNA repair and recombination protein PIF1-like</fullName>
    </submittedName>
</protein>
<dbReference type="STRING" id="91626.A0A0C9M0D1"/>